<evidence type="ECO:0000313" key="1">
    <source>
        <dbReference type="EMBL" id="SCZ11529.1"/>
    </source>
</evidence>
<sequence>MVHRTTMFLWKVLEGTVGGPGQGTTSLHWERSSAKAVYLWGPAQGRRKHGNVMRKLKWTFENASTGLRMNKKRSDIMNLNEIFIAFLKEAQFTKEILGIGIECIRFAGHV</sequence>
<gene>
    <name evidence="1" type="ORF">SAMN03080606_04371</name>
</gene>
<protein>
    <submittedName>
        <fullName evidence="1">Uncharacterized protein</fullName>
    </submittedName>
</protein>
<dbReference type="AlphaFoldDB" id="A0A1G5LH96"/>
<keyword evidence="2" id="KW-1185">Reference proteome</keyword>
<name>A0A1G5LH96_9FIRM</name>
<dbReference type="EMBL" id="FMUS01000060">
    <property type="protein sequence ID" value="SCZ11529.1"/>
    <property type="molecule type" value="Genomic_DNA"/>
</dbReference>
<proteinExistence type="predicted"/>
<dbReference type="Proteomes" id="UP000198636">
    <property type="component" value="Unassembled WGS sequence"/>
</dbReference>
<dbReference type="STRING" id="1120976.SAMN03080606_04371"/>
<evidence type="ECO:0000313" key="2">
    <source>
        <dbReference type="Proteomes" id="UP000198636"/>
    </source>
</evidence>
<organism evidence="1 2">
    <name type="scientific">Alkaliphilus peptidifermentans DSM 18978</name>
    <dbReference type="NCBI Taxonomy" id="1120976"/>
    <lineage>
        <taxon>Bacteria</taxon>
        <taxon>Bacillati</taxon>
        <taxon>Bacillota</taxon>
        <taxon>Clostridia</taxon>
        <taxon>Peptostreptococcales</taxon>
        <taxon>Natronincolaceae</taxon>
        <taxon>Alkaliphilus</taxon>
    </lineage>
</organism>
<accession>A0A1G5LH96</accession>
<reference evidence="1 2" key="1">
    <citation type="submission" date="2016-10" db="EMBL/GenBank/DDBJ databases">
        <authorList>
            <person name="de Groot N.N."/>
        </authorList>
    </citation>
    <scope>NUCLEOTIDE SEQUENCE [LARGE SCALE GENOMIC DNA]</scope>
    <source>
        <strain evidence="1 2">DSM 18978</strain>
    </source>
</reference>